<feature type="binding site" evidence="1">
    <location>
        <position position="25"/>
    </location>
    <ligand>
        <name>Zn(2+)</name>
        <dbReference type="ChEBI" id="CHEBI:29105"/>
    </ligand>
</feature>
<dbReference type="PANTHER" id="PTHR43460">
    <property type="entry name" value="METHYLTRANSFERASE"/>
    <property type="match status" value="1"/>
</dbReference>
<dbReference type="EC" id="2.1.1.187" evidence="5"/>
<feature type="binding site" evidence="1">
    <location>
        <position position="5"/>
    </location>
    <ligand>
        <name>Zn(2+)</name>
        <dbReference type="ChEBI" id="CHEBI:29105"/>
    </ligand>
</feature>
<feature type="domain" description="23S rRNA (guanine(745)-N(1))-methyltransferase N-terminal" evidence="4">
    <location>
        <begin position="3"/>
        <end position="46"/>
    </location>
</feature>
<feature type="domain" description="Methyltransferase" evidence="3">
    <location>
        <begin position="86"/>
        <end position="200"/>
    </location>
</feature>
<keyword evidence="2" id="KW-0949">S-adenosyl-L-methionine</keyword>
<dbReference type="PANTHER" id="PTHR43460:SF1">
    <property type="entry name" value="METHYLTRANSFERASE TYPE 11 DOMAIN-CONTAINING PROTEIN"/>
    <property type="match status" value="1"/>
</dbReference>
<organism evidence="5 6">
    <name type="scientific">Vibrio pectenicida</name>
    <dbReference type="NCBI Taxonomy" id="62763"/>
    <lineage>
        <taxon>Bacteria</taxon>
        <taxon>Pseudomonadati</taxon>
        <taxon>Pseudomonadota</taxon>
        <taxon>Gammaproteobacteria</taxon>
        <taxon>Vibrionales</taxon>
        <taxon>Vibrionaceae</taxon>
        <taxon>Vibrio</taxon>
    </lineage>
</organism>
<name>A0A7Y4A173_9VIBR</name>
<proteinExistence type="predicted"/>
<evidence type="ECO:0000259" key="3">
    <source>
        <dbReference type="Pfam" id="PF13847"/>
    </source>
</evidence>
<dbReference type="Proteomes" id="UP000565719">
    <property type="component" value="Unassembled WGS sequence"/>
</dbReference>
<feature type="binding site" evidence="2">
    <location>
        <begin position="96"/>
        <end position="97"/>
    </location>
    <ligand>
        <name>S-adenosyl-L-methionine</name>
        <dbReference type="ChEBI" id="CHEBI:59789"/>
    </ligand>
</feature>
<dbReference type="RefSeq" id="WP_171361922.1">
    <property type="nucleotide sequence ID" value="NZ_VTXC01000053.1"/>
</dbReference>
<dbReference type="Pfam" id="PF13847">
    <property type="entry name" value="Methyltransf_31"/>
    <property type="match status" value="1"/>
</dbReference>
<feature type="binding site" evidence="2">
    <location>
        <position position="67"/>
    </location>
    <ligand>
        <name>S-adenosyl-L-methionine</name>
        <dbReference type="ChEBI" id="CHEBI:59789"/>
    </ligand>
</feature>
<evidence type="ECO:0000313" key="6">
    <source>
        <dbReference type="Proteomes" id="UP000565719"/>
    </source>
</evidence>
<dbReference type="EMBL" id="VTXC01000053">
    <property type="protein sequence ID" value="NOH72857.1"/>
    <property type="molecule type" value="Genomic_DNA"/>
</dbReference>
<dbReference type="InterPro" id="IPR052939">
    <property type="entry name" value="23S_rRNA_MeTrnsfrase_RlmA"/>
</dbReference>
<dbReference type="CDD" id="cd02440">
    <property type="entry name" value="AdoMet_MTases"/>
    <property type="match status" value="1"/>
</dbReference>
<dbReference type="InterPro" id="IPR029063">
    <property type="entry name" value="SAM-dependent_MTases_sf"/>
</dbReference>
<keyword evidence="5" id="KW-0489">Methyltransferase</keyword>
<dbReference type="InterPro" id="IPR025714">
    <property type="entry name" value="Methyltranfer_dom"/>
</dbReference>
<evidence type="ECO:0000256" key="1">
    <source>
        <dbReference type="PIRSR" id="PIRSR018249-1"/>
    </source>
</evidence>
<feature type="binding site" evidence="1">
    <location>
        <position position="8"/>
    </location>
    <ligand>
        <name>Zn(2+)</name>
        <dbReference type="ChEBI" id="CHEBI:29105"/>
    </ligand>
</feature>
<dbReference type="GO" id="GO:0046872">
    <property type="term" value="F:metal ion binding"/>
    <property type="evidence" value="ECO:0007669"/>
    <property type="project" value="UniProtKB-KW"/>
</dbReference>
<dbReference type="GO" id="GO:0052911">
    <property type="term" value="F:23S rRNA (guanine(745)-N(1))-methyltransferase activity"/>
    <property type="evidence" value="ECO:0007669"/>
    <property type="project" value="UniProtKB-EC"/>
</dbReference>
<keyword evidence="1" id="KW-0862">Zinc</keyword>
<evidence type="ECO:0000313" key="5">
    <source>
        <dbReference type="EMBL" id="NOH72857.1"/>
    </source>
</evidence>
<dbReference type="InterPro" id="IPR016718">
    <property type="entry name" value="rRNA_m1G-MeTrfase_A_prd"/>
</dbReference>
<protein>
    <submittedName>
        <fullName evidence="5">23S rRNA (Guanine(745)-N(1))-methyltransferase</fullName>
        <ecNumber evidence="5">2.1.1.187</ecNumber>
    </submittedName>
</protein>
<gene>
    <name evidence="5" type="primary">rlmA</name>
    <name evidence="5" type="ORF">F0225_16125</name>
</gene>
<dbReference type="Pfam" id="PF21302">
    <property type="entry name" value="Zn_ribbon_RlmA"/>
    <property type="match status" value="1"/>
</dbReference>
<feature type="binding site" evidence="2">
    <location>
        <position position="187"/>
    </location>
    <ligand>
        <name>S-adenosyl-L-methionine</name>
        <dbReference type="ChEBI" id="CHEBI:59789"/>
    </ligand>
</feature>
<feature type="binding site" evidence="1">
    <location>
        <position position="21"/>
    </location>
    <ligand>
        <name>Zn(2+)</name>
        <dbReference type="ChEBI" id="CHEBI:29105"/>
    </ligand>
</feature>
<dbReference type="SUPFAM" id="SSF53335">
    <property type="entry name" value="S-adenosyl-L-methionine-dependent methyltransferases"/>
    <property type="match status" value="1"/>
</dbReference>
<comment type="caution">
    <text evidence="5">The sequence shown here is derived from an EMBL/GenBank/DDBJ whole genome shotgun (WGS) entry which is preliminary data.</text>
</comment>
<evidence type="ECO:0000256" key="2">
    <source>
        <dbReference type="PIRSR" id="PIRSR018249-2"/>
    </source>
</evidence>
<dbReference type="PIRSF" id="PIRSF018249">
    <property type="entry name" value="MyrA_prd"/>
    <property type="match status" value="1"/>
</dbReference>
<accession>A0A7Y4A173</accession>
<dbReference type="AlphaFoldDB" id="A0A7Y4A173"/>
<sequence length="272" mass="31212">MSYSCPLCDRSLTLYERSYRCDNNHSFDIAKEGYVNLMPVQHKRSKDPGDNKEMMQARRHFLENNYYQPMQKKVAQLCTENLVGSQHRLLDIGCGEGYYTNEVATQLTMQNPSAVTYGLDISKIAIRYASKRYLNCQFSVASSTRLPFSDSSLDAVLRIYAPCNPIELQRVVQSEGAVITVVPGARHLYQLREKLYETVRLHDEEPEEIAGFKLTQEIKLNYVMALQNGDAEKLLQMTPFAWKADLTLRHSLATTTLFDCEADFIIRIYHKS</sequence>
<reference evidence="5 6" key="1">
    <citation type="submission" date="2019-09" db="EMBL/GenBank/DDBJ databases">
        <title>Draft genome sequencing and comparative genomics of hatchery-associated Vibrios.</title>
        <authorList>
            <person name="Kehlet-Delgado H."/>
            <person name="Mueller R.S."/>
        </authorList>
    </citation>
    <scope>NUCLEOTIDE SEQUENCE [LARGE SCALE GENOMIC DNA]</scope>
    <source>
        <strain evidence="5 6">99-46-Y</strain>
    </source>
</reference>
<dbReference type="Gene3D" id="3.40.50.150">
    <property type="entry name" value="Vaccinia Virus protein VP39"/>
    <property type="match status" value="1"/>
</dbReference>
<evidence type="ECO:0000259" key="4">
    <source>
        <dbReference type="Pfam" id="PF21302"/>
    </source>
</evidence>
<keyword evidence="1" id="KW-0479">Metal-binding</keyword>
<dbReference type="InterPro" id="IPR048647">
    <property type="entry name" value="RlmA_N"/>
</dbReference>
<keyword evidence="5" id="KW-0808">Transferase</keyword>
<dbReference type="NCBIfam" id="NF008300">
    <property type="entry name" value="PRK11088.1"/>
    <property type="match status" value="1"/>
</dbReference>